<keyword evidence="3" id="KW-1185">Reference proteome</keyword>
<dbReference type="AlphaFoldDB" id="A0A166G520"/>
<accession>A0A166G520</accession>
<dbReference type="Gramene" id="KZN08541">
    <property type="protein sequence ID" value="KZN08541"/>
    <property type="gene ID" value="DCAR_001071"/>
</dbReference>
<dbReference type="EMBL" id="CP093343">
    <property type="protein sequence ID" value="WOG81939.1"/>
    <property type="molecule type" value="Genomic_DNA"/>
</dbReference>
<gene>
    <name evidence="1" type="ORF">DCAR_001071</name>
    <name evidence="2" type="ORF">DCAR_0101097</name>
</gene>
<proteinExistence type="predicted"/>
<reference evidence="2" key="2">
    <citation type="submission" date="2022-03" db="EMBL/GenBank/DDBJ databases">
        <title>Draft title - Genomic analysis of global carrot germplasm unveils the trajectory of domestication and the origin of high carotenoid orange carrot.</title>
        <authorList>
            <person name="Iorizzo M."/>
            <person name="Ellison S."/>
            <person name="Senalik D."/>
            <person name="Macko-Podgorni A."/>
            <person name="Grzebelus D."/>
            <person name="Bostan H."/>
            <person name="Rolling W."/>
            <person name="Curaba J."/>
            <person name="Simon P."/>
        </authorList>
    </citation>
    <scope>NUCLEOTIDE SEQUENCE</scope>
    <source>
        <tissue evidence="2">Leaf</tissue>
    </source>
</reference>
<dbReference type="Proteomes" id="UP000077755">
    <property type="component" value="Chromosome 1"/>
</dbReference>
<organism evidence="1">
    <name type="scientific">Daucus carota subsp. sativus</name>
    <name type="common">Carrot</name>
    <dbReference type="NCBI Taxonomy" id="79200"/>
    <lineage>
        <taxon>Eukaryota</taxon>
        <taxon>Viridiplantae</taxon>
        <taxon>Streptophyta</taxon>
        <taxon>Embryophyta</taxon>
        <taxon>Tracheophyta</taxon>
        <taxon>Spermatophyta</taxon>
        <taxon>Magnoliopsida</taxon>
        <taxon>eudicotyledons</taxon>
        <taxon>Gunneridae</taxon>
        <taxon>Pentapetalae</taxon>
        <taxon>asterids</taxon>
        <taxon>campanulids</taxon>
        <taxon>Apiales</taxon>
        <taxon>Apiaceae</taxon>
        <taxon>Apioideae</taxon>
        <taxon>Scandiceae</taxon>
        <taxon>Daucinae</taxon>
        <taxon>Daucus</taxon>
        <taxon>Daucus sect. Daucus</taxon>
    </lineage>
</organism>
<sequence length="66" mass="7088">MGNCCKSCAREVDSERQASTSVYMHARNDERGEAQCAFRELHPGSGGVLTGGEAELVAAGWPSWMV</sequence>
<evidence type="ECO:0000313" key="1">
    <source>
        <dbReference type="EMBL" id="KZN08541.1"/>
    </source>
</evidence>
<evidence type="ECO:0000313" key="2">
    <source>
        <dbReference type="EMBL" id="WOG81939.1"/>
    </source>
</evidence>
<reference evidence="1" key="1">
    <citation type="journal article" date="2016" name="Nat. Genet.">
        <title>A high-quality carrot genome assembly provides new insights into carotenoid accumulation and asterid genome evolution.</title>
        <authorList>
            <person name="Iorizzo M."/>
            <person name="Ellison S."/>
            <person name="Senalik D."/>
            <person name="Zeng P."/>
            <person name="Satapoomin P."/>
            <person name="Huang J."/>
            <person name="Bowman M."/>
            <person name="Iovene M."/>
            <person name="Sanseverino W."/>
            <person name="Cavagnaro P."/>
            <person name="Yildiz M."/>
            <person name="Macko-Podgorni A."/>
            <person name="Moranska E."/>
            <person name="Grzebelus E."/>
            <person name="Grzebelus D."/>
            <person name="Ashrafi H."/>
            <person name="Zheng Z."/>
            <person name="Cheng S."/>
            <person name="Spooner D."/>
            <person name="Van Deynze A."/>
            <person name="Simon P."/>
        </authorList>
    </citation>
    <scope>NUCLEOTIDE SEQUENCE [LARGE SCALE GENOMIC DNA]</scope>
    <source>
        <tissue evidence="1">Leaf</tissue>
    </source>
</reference>
<name>A0A166G520_DAUCS</name>
<protein>
    <submittedName>
        <fullName evidence="1">Uncharacterized protein</fullName>
    </submittedName>
</protein>
<dbReference type="EMBL" id="LNRQ01000001">
    <property type="protein sequence ID" value="KZN08541.1"/>
    <property type="molecule type" value="Genomic_DNA"/>
</dbReference>
<evidence type="ECO:0000313" key="3">
    <source>
        <dbReference type="Proteomes" id="UP000077755"/>
    </source>
</evidence>